<sequence>MRLLLLALLIPLAACGKGGDDKSSDAGGKGRGNASAPAPLATPTGPPPKTPVMQVTPAPGKQPQWLEPRSDRGDPKQAPYGNLLNQPVVDASRR</sequence>
<organism evidence="2 3">
    <name type="scientific">Sphingomonas palmae</name>
    <dbReference type="NCBI Taxonomy" id="1855283"/>
    <lineage>
        <taxon>Bacteria</taxon>
        <taxon>Pseudomonadati</taxon>
        <taxon>Pseudomonadota</taxon>
        <taxon>Alphaproteobacteria</taxon>
        <taxon>Sphingomonadales</taxon>
        <taxon>Sphingomonadaceae</taxon>
        <taxon>Sphingomonas</taxon>
    </lineage>
</organism>
<keyword evidence="3" id="KW-1185">Reference proteome</keyword>
<gene>
    <name evidence="2" type="ORF">SAMN05216382_1742</name>
</gene>
<evidence type="ECO:0000313" key="2">
    <source>
        <dbReference type="EMBL" id="SEL29762.1"/>
    </source>
</evidence>
<evidence type="ECO:0000256" key="1">
    <source>
        <dbReference type="SAM" id="MobiDB-lite"/>
    </source>
</evidence>
<protein>
    <submittedName>
        <fullName evidence="2">Uncharacterized protein</fullName>
    </submittedName>
</protein>
<dbReference type="AlphaFoldDB" id="A0A1H7P1U4"/>
<dbReference type="Proteomes" id="UP000199214">
    <property type="component" value="Unassembled WGS sequence"/>
</dbReference>
<accession>A0A1H7P1U4</accession>
<proteinExistence type="predicted"/>
<reference evidence="3" key="1">
    <citation type="submission" date="2016-10" db="EMBL/GenBank/DDBJ databases">
        <authorList>
            <person name="Varghese N."/>
            <person name="Submissions S."/>
        </authorList>
    </citation>
    <scope>NUCLEOTIDE SEQUENCE [LARGE SCALE GENOMIC DNA]</scope>
    <source>
        <strain evidence="3">JS21-1</strain>
    </source>
</reference>
<dbReference type="RefSeq" id="WP_093005412.1">
    <property type="nucleotide sequence ID" value="NZ_FNZZ01000003.1"/>
</dbReference>
<evidence type="ECO:0000313" key="3">
    <source>
        <dbReference type="Proteomes" id="UP000199214"/>
    </source>
</evidence>
<name>A0A1H7P1U4_9SPHN</name>
<dbReference type="OrthoDB" id="7586011at2"/>
<dbReference type="EMBL" id="FNZZ01000003">
    <property type="protein sequence ID" value="SEL29762.1"/>
    <property type="molecule type" value="Genomic_DNA"/>
</dbReference>
<dbReference type="STRING" id="1855283.SAMN05216382_1742"/>
<feature type="region of interest" description="Disordered" evidence="1">
    <location>
        <begin position="15"/>
        <end position="94"/>
    </location>
</feature>